<dbReference type="OrthoDB" id="9805474at2"/>
<dbReference type="InterPro" id="IPR013655">
    <property type="entry name" value="PAS_fold_3"/>
</dbReference>
<dbReference type="CDD" id="cd01949">
    <property type="entry name" value="GGDEF"/>
    <property type="match status" value="2"/>
</dbReference>
<evidence type="ECO:0000259" key="3">
    <source>
        <dbReference type="PROSITE" id="PS50883"/>
    </source>
</evidence>
<reference evidence="5" key="1">
    <citation type="submission" date="2009-02" db="EMBL/GenBank/DDBJ databases">
        <authorList>
            <person name="Fulton L."/>
            <person name="Clifton S."/>
            <person name="Fulton B."/>
            <person name="Xu J."/>
            <person name="Minx P."/>
            <person name="Pepin K.H."/>
            <person name="Johnson M."/>
            <person name="Bhonagiri V."/>
            <person name="Nash W.E."/>
            <person name="Mardis E.R."/>
            <person name="Wilson R.K."/>
        </authorList>
    </citation>
    <scope>NUCLEOTIDE SEQUENCE [LARGE SCALE GENOMIC DNA]</scope>
    <source>
        <strain evidence="5">DSM 15053</strain>
    </source>
</reference>
<dbReference type="eggNOG" id="COG5001">
    <property type="taxonomic scope" value="Bacteria"/>
</dbReference>
<comment type="caution">
    <text evidence="5">The sequence shown here is derived from an EMBL/GenBank/DDBJ whole genome shotgun (WGS) entry which is preliminary data.</text>
</comment>
<dbReference type="SMART" id="SM00052">
    <property type="entry name" value="EAL"/>
    <property type="match status" value="1"/>
</dbReference>
<dbReference type="PANTHER" id="PTHR44757:SF2">
    <property type="entry name" value="BIOFILM ARCHITECTURE MAINTENANCE PROTEIN MBAA"/>
    <property type="match status" value="1"/>
</dbReference>
<dbReference type="PROSITE" id="PS50113">
    <property type="entry name" value="PAC"/>
    <property type="match status" value="1"/>
</dbReference>
<feature type="domain" description="PAS" evidence="1">
    <location>
        <begin position="577"/>
        <end position="652"/>
    </location>
</feature>
<dbReference type="NCBIfam" id="TIGR00254">
    <property type="entry name" value="GGDEF"/>
    <property type="match status" value="2"/>
</dbReference>
<dbReference type="InterPro" id="IPR001633">
    <property type="entry name" value="EAL_dom"/>
</dbReference>
<evidence type="ECO:0000259" key="1">
    <source>
        <dbReference type="PROSITE" id="PS50112"/>
    </source>
</evidence>
<dbReference type="Gene3D" id="3.20.20.450">
    <property type="entry name" value="EAL domain"/>
    <property type="match status" value="1"/>
</dbReference>
<name>C0C391_9FIRM</name>
<dbReference type="HOGENOM" id="CLU_278455_0_0_9"/>
<dbReference type="NCBIfam" id="TIGR00229">
    <property type="entry name" value="sensory_box"/>
    <property type="match status" value="2"/>
</dbReference>
<dbReference type="eggNOG" id="COG2199">
    <property type="taxonomic scope" value="Bacteria"/>
</dbReference>
<dbReference type="InterPro" id="IPR035965">
    <property type="entry name" value="PAS-like_dom_sf"/>
</dbReference>
<dbReference type="PROSITE" id="PS50887">
    <property type="entry name" value="GGDEF"/>
    <property type="match status" value="2"/>
</dbReference>
<dbReference type="PROSITE" id="PS50883">
    <property type="entry name" value="EAL"/>
    <property type="match status" value="1"/>
</dbReference>
<dbReference type="Proteomes" id="UP000004893">
    <property type="component" value="Unassembled WGS sequence"/>
</dbReference>
<dbReference type="InterPro" id="IPR052155">
    <property type="entry name" value="Biofilm_reg_signaling"/>
</dbReference>
<proteinExistence type="predicted"/>
<dbReference type="EMBL" id="ABYI02000028">
    <property type="protein sequence ID" value="EEG73267.1"/>
    <property type="molecule type" value="Genomic_DNA"/>
</dbReference>
<dbReference type="InterPro" id="IPR000160">
    <property type="entry name" value="GGDEF_dom"/>
</dbReference>
<evidence type="ECO:0000259" key="4">
    <source>
        <dbReference type="PROSITE" id="PS50887"/>
    </source>
</evidence>
<dbReference type="Gene3D" id="3.30.450.20">
    <property type="entry name" value="PAS domain"/>
    <property type="match status" value="3"/>
</dbReference>
<dbReference type="InterPro" id="IPR029787">
    <property type="entry name" value="Nucleotide_cyclase"/>
</dbReference>
<dbReference type="AlphaFoldDB" id="C0C391"/>
<dbReference type="CDD" id="cd01948">
    <property type="entry name" value="EAL"/>
    <property type="match status" value="1"/>
</dbReference>
<organism evidence="5 6">
    <name type="scientific">[Clostridium] hylemonae DSM 15053</name>
    <dbReference type="NCBI Taxonomy" id="553973"/>
    <lineage>
        <taxon>Bacteria</taxon>
        <taxon>Bacillati</taxon>
        <taxon>Bacillota</taxon>
        <taxon>Clostridia</taxon>
        <taxon>Lachnospirales</taxon>
        <taxon>Lachnospiraceae</taxon>
    </lineage>
</organism>
<sequence>MKVLKSLSEENLQSNIESSMFIMELGSEKCFWSKGFLLAMEPPKKNESPEHFFASVLHEDDIGRFMRDYRKIADGTFCSCANSYRMRDMGGCYQNMSVKLWTAGEECTETRKYLAGIIAEADNYGNLDPVTLLPNNYSFRKYLYEEVKKKENWAVIMLGIDDFTNINELFSYSTGNLLLQDCARRIQQLLPDNAGLFRLDGDGFGVVLYGCDEEGVKAWYEELKKSCITEKFNAKGYKFFLTISGGSCCFPKDGNDFETIYRNASKALQTSKKNGKNCLVVYSEELAEKDRRKATLLSALRESVVLGFKGFYMVYQPIVSAENQTLVGSEVLLRWDSPYFPEEEISPVEFIPVLEENGLMLETGRWVLETAIRQCAEWCRYKPDFQMNINVSSLQFEVPSFKYLLMEMLTEYEVKPANITLELTESGKVKDPLVLGRQFDFIRGQGIHIALDDFGTGYSSLEILRLLSADELKIDRSFLERISYDVTDQALLSTLVSLSRNMNMEVCVEGIENSKMEKHVCSLNPDLLQGFLYSHPLRAKDFEAKYFDGIPVDRQTRTSSRPEHSQSLVYASFRPAQSMSSQEMIDSAYAGIFQVGMDEEFSLLTCNEGYRRMLGYTAQEVEKKFKNHALGLVHPDDIKYVNEEIRRQLGESDTVTIEFRVVRKDGTPIWIVGTGNVYHSNDGSASLVVVIINNDENKRRQLSMEREHAMSKNILNNLPTGVKCVRFDADFTIDYISDSMLGLTGYTREDIRELFDNKYINLIYEEDRAAVTNDILEQLKVSNVVTMRYRTPCKDGRYIWLETISKLCEAGEDGIQRAYSMVMDITDNGEEKKDTDRGLKIANRYEMVAEQLGEYFMEYDFDSDKAVFSDNFNRVFGYQGEISLAELMTRVHEEDIPELQKRIDEAKGGTRPDSVELRLFIPGKTYRWFSVTMTIPEKFGDKPMTVLAKLTDIDEEKKEIEQLRLKSQHDSTTALLNKAATEDRIRALLDGAGPDEHYVFFMIDIDHFKRVNDMYGHFTGDEVLRSLAQRIRGRFRGEDIIGRIGGDEFLVFMSYSGDIQEVISKARLLVDVLHQPIQVDGETVKATVSVGASCYPEDGKDFYNLYRRADSALYRRKSMNRDGFCLAARFEPPAE</sequence>
<feature type="domain" description="EAL" evidence="3">
    <location>
        <begin position="293"/>
        <end position="550"/>
    </location>
</feature>
<feature type="domain" description="GGDEF" evidence="4">
    <location>
        <begin position="151"/>
        <end position="284"/>
    </location>
</feature>
<dbReference type="SMART" id="SM00086">
    <property type="entry name" value="PAC"/>
    <property type="match status" value="3"/>
</dbReference>
<dbReference type="SUPFAM" id="SSF141868">
    <property type="entry name" value="EAL domain-like"/>
    <property type="match status" value="1"/>
</dbReference>
<dbReference type="Pfam" id="PF00563">
    <property type="entry name" value="EAL"/>
    <property type="match status" value="1"/>
</dbReference>
<evidence type="ECO:0000259" key="2">
    <source>
        <dbReference type="PROSITE" id="PS50113"/>
    </source>
</evidence>
<protein>
    <submittedName>
        <fullName evidence="5">Diguanylate cyclase (GGDEF) domain protein</fullName>
    </submittedName>
</protein>
<dbReference type="Pfam" id="PF00990">
    <property type="entry name" value="GGDEF"/>
    <property type="match status" value="2"/>
</dbReference>
<evidence type="ECO:0000313" key="5">
    <source>
        <dbReference type="EMBL" id="EEG73267.1"/>
    </source>
</evidence>
<dbReference type="CDD" id="cd00130">
    <property type="entry name" value="PAS"/>
    <property type="match status" value="3"/>
</dbReference>
<dbReference type="InterPro" id="IPR001610">
    <property type="entry name" value="PAC"/>
</dbReference>
<reference evidence="5" key="2">
    <citation type="submission" date="2013-06" db="EMBL/GenBank/DDBJ databases">
        <title>Draft genome sequence of Clostridium hylemonae (DSM 15053).</title>
        <authorList>
            <person name="Sudarsanam P."/>
            <person name="Ley R."/>
            <person name="Guruge J."/>
            <person name="Turnbaugh P.J."/>
            <person name="Mahowald M."/>
            <person name="Liep D."/>
            <person name="Gordon J."/>
        </authorList>
    </citation>
    <scope>NUCLEOTIDE SEQUENCE</scope>
    <source>
        <strain evidence="5">DSM 15053</strain>
    </source>
</reference>
<dbReference type="InterPro" id="IPR000700">
    <property type="entry name" value="PAS-assoc_C"/>
</dbReference>
<dbReference type="InterPro" id="IPR043128">
    <property type="entry name" value="Rev_trsase/Diguanyl_cyclase"/>
</dbReference>
<dbReference type="STRING" id="553973.CLOHYLEM_06552"/>
<accession>C0C391</accession>
<feature type="domain" description="PAS" evidence="1">
    <location>
        <begin position="707"/>
        <end position="782"/>
    </location>
</feature>
<dbReference type="InterPro" id="IPR000014">
    <property type="entry name" value="PAS"/>
</dbReference>
<feature type="domain" description="GGDEF" evidence="4">
    <location>
        <begin position="996"/>
        <end position="1129"/>
    </location>
</feature>
<keyword evidence="6" id="KW-1185">Reference proteome</keyword>
<dbReference type="PANTHER" id="PTHR44757">
    <property type="entry name" value="DIGUANYLATE CYCLASE DGCP"/>
    <property type="match status" value="1"/>
</dbReference>
<dbReference type="SMART" id="SM00267">
    <property type="entry name" value="GGDEF"/>
    <property type="match status" value="2"/>
</dbReference>
<dbReference type="Gene3D" id="3.30.70.270">
    <property type="match status" value="2"/>
</dbReference>
<feature type="domain" description="PAC" evidence="2">
    <location>
        <begin position="655"/>
        <end position="706"/>
    </location>
</feature>
<dbReference type="RefSeq" id="WP_006443909.1">
    <property type="nucleotide sequence ID" value="NZ_CP036524.1"/>
</dbReference>
<evidence type="ECO:0000313" key="6">
    <source>
        <dbReference type="Proteomes" id="UP000004893"/>
    </source>
</evidence>
<dbReference type="Pfam" id="PF08447">
    <property type="entry name" value="PAS_3"/>
    <property type="match status" value="2"/>
</dbReference>
<dbReference type="SMART" id="SM00091">
    <property type="entry name" value="PAS"/>
    <property type="match status" value="3"/>
</dbReference>
<dbReference type="SUPFAM" id="SSF55073">
    <property type="entry name" value="Nucleotide cyclase"/>
    <property type="match status" value="2"/>
</dbReference>
<dbReference type="SUPFAM" id="SSF55785">
    <property type="entry name" value="PYP-like sensor domain (PAS domain)"/>
    <property type="match status" value="3"/>
</dbReference>
<dbReference type="PROSITE" id="PS50112">
    <property type="entry name" value="PAS"/>
    <property type="match status" value="2"/>
</dbReference>
<dbReference type="InterPro" id="IPR035919">
    <property type="entry name" value="EAL_sf"/>
</dbReference>
<gene>
    <name evidence="5" type="ORF">CLOHYLEM_06552</name>
</gene>